<organism evidence="2 3">
    <name type="scientific">Laodelphax striatellus</name>
    <name type="common">Small brown planthopper</name>
    <name type="synonym">Delphax striatella</name>
    <dbReference type="NCBI Taxonomy" id="195883"/>
    <lineage>
        <taxon>Eukaryota</taxon>
        <taxon>Metazoa</taxon>
        <taxon>Ecdysozoa</taxon>
        <taxon>Arthropoda</taxon>
        <taxon>Hexapoda</taxon>
        <taxon>Insecta</taxon>
        <taxon>Pterygota</taxon>
        <taxon>Neoptera</taxon>
        <taxon>Paraneoptera</taxon>
        <taxon>Hemiptera</taxon>
        <taxon>Auchenorrhyncha</taxon>
        <taxon>Fulgoroidea</taxon>
        <taxon>Delphacidae</taxon>
        <taxon>Criomorphinae</taxon>
        <taxon>Laodelphax</taxon>
    </lineage>
</organism>
<dbReference type="InterPro" id="IPR024964">
    <property type="entry name" value="CTLH/CRA"/>
</dbReference>
<dbReference type="AlphaFoldDB" id="A0A482XEP5"/>
<protein>
    <recommendedName>
        <fullName evidence="1">CRA domain-containing protein</fullName>
    </recommendedName>
</protein>
<dbReference type="SMART" id="SM00757">
    <property type="entry name" value="CRA"/>
    <property type="match status" value="1"/>
</dbReference>
<sequence length="133" mass="14639">MTYKTHDRFALLMQANAATFHIEAAAIFAAGPAERGGEADPAVLTELERTLALLAFDEPPSVRSATCSSRLIDQKVASELNAAILKIEHQEPTTPRLYTLIKLILWSQDELDKKKVKYPKMTDLGSGTIESPK</sequence>
<dbReference type="InterPro" id="IPR013144">
    <property type="entry name" value="CRA_dom"/>
</dbReference>
<dbReference type="OrthoDB" id="2415936at2759"/>
<evidence type="ECO:0000313" key="3">
    <source>
        <dbReference type="Proteomes" id="UP000291343"/>
    </source>
</evidence>
<dbReference type="SMR" id="A0A482XEP5"/>
<reference evidence="2 3" key="1">
    <citation type="journal article" date="2017" name="Gigascience">
        <title>Genome sequence of the small brown planthopper, Laodelphax striatellus.</title>
        <authorList>
            <person name="Zhu J."/>
            <person name="Jiang F."/>
            <person name="Wang X."/>
            <person name="Yang P."/>
            <person name="Bao Y."/>
            <person name="Zhao W."/>
            <person name="Wang W."/>
            <person name="Lu H."/>
            <person name="Wang Q."/>
            <person name="Cui N."/>
            <person name="Li J."/>
            <person name="Chen X."/>
            <person name="Luo L."/>
            <person name="Yu J."/>
            <person name="Kang L."/>
            <person name="Cui F."/>
        </authorList>
    </citation>
    <scope>NUCLEOTIDE SEQUENCE [LARGE SCALE GENOMIC DNA]</scope>
    <source>
        <strain evidence="2">Lst14</strain>
    </source>
</reference>
<keyword evidence="3" id="KW-1185">Reference proteome</keyword>
<evidence type="ECO:0000259" key="1">
    <source>
        <dbReference type="SMART" id="SM00757"/>
    </source>
</evidence>
<comment type="caution">
    <text evidence="2">The sequence shown here is derived from an EMBL/GenBank/DDBJ whole genome shotgun (WGS) entry which is preliminary data.</text>
</comment>
<dbReference type="STRING" id="195883.A0A482XEP5"/>
<dbReference type="InParanoid" id="A0A482XEP5"/>
<name>A0A482XEP5_LAOST</name>
<dbReference type="EMBL" id="QKKF02011776">
    <property type="protein sequence ID" value="RZF44030.1"/>
    <property type="molecule type" value="Genomic_DNA"/>
</dbReference>
<accession>A0A482XEP5</accession>
<feature type="domain" description="CRA" evidence="1">
    <location>
        <begin position="20"/>
        <end position="117"/>
    </location>
</feature>
<evidence type="ECO:0000313" key="2">
    <source>
        <dbReference type="EMBL" id="RZF44030.1"/>
    </source>
</evidence>
<proteinExistence type="predicted"/>
<dbReference type="Pfam" id="PF10607">
    <property type="entry name" value="CTLH"/>
    <property type="match status" value="1"/>
</dbReference>
<gene>
    <name evidence="2" type="ORF">LSTR_LSTR015617</name>
</gene>
<dbReference type="Proteomes" id="UP000291343">
    <property type="component" value="Unassembled WGS sequence"/>
</dbReference>